<dbReference type="InterPro" id="IPR056423">
    <property type="entry name" value="BACK_BPM_SPOP"/>
</dbReference>
<dbReference type="AlphaFoldDB" id="A0ABC8XFF1"/>
<dbReference type="InterPro" id="IPR011333">
    <property type="entry name" value="SKP1/BTB/POZ_sf"/>
</dbReference>
<proteinExistence type="inferred from homology"/>
<evidence type="ECO:0000256" key="1">
    <source>
        <dbReference type="ARBA" id="ARBA00004906"/>
    </source>
</evidence>
<reference evidence="6" key="1">
    <citation type="submission" date="2024-06" db="EMBL/GenBank/DDBJ databases">
        <authorList>
            <person name="Ryan C."/>
        </authorList>
    </citation>
    <scope>NUCLEOTIDE SEQUENCE [LARGE SCALE GENOMIC DNA]</scope>
</reference>
<dbReference type="Gene3D" id="3.30.710.10">
    <property type="entry name" value="Potassium Channel Kv1.1, Chain A"/>
    <property type="match status" value="1"/>
</dbReference>
<comment type="pathway">
    <text evidence="1">Protein modification; protein ubiquitination.</text>
</comment>
<accession>A0ABC8XFF1</accession>
<protein>
    <submittedName>
        <fullName evidence="5">Uncharacterized protein</fullName>
    </submittedName>
</protein>
<comment type="similarity">
    <text evidence="2">Belongs to the Tdpoz family.</text>
</comment>
<dbReference type="InterPro" id="IPR002083">
    <property type="entry name" value="MATH/TRAF_dom"/>
</dbReference>
<sequence>MSPSFAGVSFVGDSSLSPSASVALPIVMSGYHVLVVNGYSRTKDTPNGKCIRSQSFKIGGHRWFIEYYPNGYGEEKASDISFYLVLDEVNNVEPVTAHYTFSFLGQSHTLINGSPLLVGASRGYKFAVNELWSPQCFMKRQNFEKSMHLKNDSFTIVCHVSIMKNVNIGDAASSTRFVVVPPSQYHLYNLLQSQEGTDVTFQVGGEKFAAHRCVFAARSAVFKAQLFGPMKEGTTDSIVRIDDMEAKVFRLLLGYIYCDSVPEVDEELMLQHLLVAADKYDLPRLRLICEYKLCPCINADTVGTMLELAEQHHCQGLKEACLDFLNSPANLQQVITDAGGLDNLTSSSSSVLTEHIAKLASSLKFDK</sequence>
<evidence type="ECO:0000259" key="3">
    <source>
        <dbReference type="PROSITE" id="PS50097"/>
    </source>
</evidence>
<dbReference type="Gene3D" id="2.60.210.10">
    <property type="entry name" value="Apoptosis, Tumor Necrosis Factor Receptor Associated Protein 2, Chain A"/>
    <property type="match status" value="1"/>
</dbReference>
<evidence type="ECO:0000256" key="2">
    <source>
        <dbReference type="ARBA" id="ARBA00010846"/>
    </source>
</evidence>
<feature type="domain" description="MATH" evidence="4">
    <location>
        <begin position="29"/>
        <end position="160"/>
    </location>
</feature>
<dbReference type="SUPFAM" id="SSF54695">
    <property type="entry name" value="POZ domain"/>
    <property type="match status" value="1"/>
</dbReference>
<name>A0ABC8XFF1_9POAL</name>
<evidence type="ECO:0000313" key="5">
    <source>
        <dbReference type="EMBL" id="CAL4925083.1"/>
    </source>
</evidence>
<dbReference type="InterPro" id="IPR000210">
    <property type="entry name" value="BTB/POZ_dom"/>
</dbReference>
<dbReference type="Pfam" id="PF24570">
    <property type="entry name" value="BACK_BPM_SPOP"/>
    <property type="match status" value="1"/>
</dbReference>
<evidence type="ECO:0000259" key="4">
    <source>
        <dbReference type="PROSITE" id="PS50144"/>
    </source>
</evidence>
<dbReference type="InterPro" id="IPR008974">
    <property type="entry name" value="TRAF-like"/>
</dbReference>
<dbReference type="PANTHER" id="PTHR26379">
    <property type="entry name" value="BTB/POZ AND MATH DOMAIN-CONTAINING PROTEIN 1"/>
    <property type="match status" value="1"/>
</dbReference>
<gene>
    <name evidence="5" type="ORF">URODEC1_LOCUS23142</name>
</gene>
<dbReference type="EMBL" id="OZ075124">
    <property type="protein sequence ID" value="CAL4925083.1"/>
    <property type="molecule type" value="Genomic_DNA"/>
</dbReference>
<dbReference type="SUPFAM" id="SSF49599">
    <property type="entry name" value="TRAF domain-like"/>
    <property type="match status" value="1"/>
</dbReference>
<reference evidence="5 6" key="2">
    <citation type="submission" date="2024-10" db="EMBL/GenBank/DDBJ databases">
        <authorList>
            <person name="Ryan C."/>
        </authorList>
    </citation>
    <scope>NUCLEOTIDE SEQUENCE [LARGE SCALE GENOMIC DNA]</scope>
</reference>
<dbReference type="Pfam" id="PF22486">
    <property type="entry name" value="MATH_2"/>
    <property type="match status" value="1"/>
</dbReference>
<dbReference type="CDD" id="cd18280">
    <property type="entry name" value="BTB_POZ_BPM_plant"/>
    <property type="match status" value="1"/>
</dbReference>
<dbReference type="PANTHER" id="PTHR26379:SF295">
    <property type="entry name" value="OS10G0429651 PROTEIN"/>
    <property type="match status" value="1"/>
</dbReference>
<dbReference type="PROSITE" id="PS50097">
    <property type="entry name" value="BTB"/>
    <property type="match status" value="1"/>
</dbReference>
<dbReference type="Pfam" id="PF00651">
    <property type="entry name" value="BTB"/>
    <property type="match status" value="1"/>
</dbReference>
<dbReference type="PROSITE" id="PS50144">
    <property type="entry name" value="MATH"/>
    <property type="match status" value="1"/>
</dbReference>
<dbReference type="Gene3D" id="1.25.40.420">
    <property type="match status" value="1"/>
</dbReference>
<dbReference type="CDD" id="cd00121">
    <property type="entry name" value="MATH"/>
    <property type="match status" value="1"/>
</dbReference>
<organism evidence="5 6">
    <name type="scientific">Urochloa decumbens</name>
    <dbReference type="NCBI Taxonomy" id="240449"/>
    <lineage>
        <taxon>Eukaryota</taxon>
        <taxon>Viridiplantae</taxon>
        <taxon>Streptophyta</taxon>
        <taxon>Embryophyta</taxon>
        <taxon>Tracheophyta</taxon>
        <taxon>Spermatophyta</taxon>
        <taxon>Magnoliopsida</taxon>
        <taxon>Liliopsida</taxon>
        <taxon>Poales</taxon>
        <taxon>Poaceae</taxon>
        <taxon>PACMAD clade</taxon>
        <taxon>Panicoideae</taxon>
        <taxon>Panicodae</taxon>
        <taxon>Paniceae</taxon>
        <taxon>Melinidinae</taxon>
        <taxon>Urochloa</taxon>
    </lineage>
</organism>
<evidence type="ECO:0000313" key="6">
    <source>
        <dbReference type="Proteomes" id="UP001497457"/>
    </source>
</evidence>
<dbReference type="Proteomes" id="UP001497457">
    <property type="component" value="Chromosome 14rd"/>
</dbReference>
<feature type="domain" description="BTB" evidence="3">
    <location>
        <begin position="197"/>
        <end position="265"/>
    </location>
</feature>
<dbReference type="SMART" id="SM00225">
    <property type="entry name" value="BTB"/>
    <property type="match status" value="1"/>
</dbReference>
<keyword evidence="6" id="KW-1185">Reference proteome</keyword>
<dbReference type="InterPro" id="IPR045005">
    <property type="entry name" value="BPM1-6"/>
</dbReference>